<evidence type="ECO:0000259" key="1">
    <source>
        <dbReference type="Pfam" id="PF17046"/>
    </source>
</evidence>
<dbReference type="Pfam" id="PF17111">
    <property type="entry name" value="PigL_N"/>
    <property type="match status" value="1"/>
</dbReference>
<dbReference type="Pfam" id="PF17046">
    <property type="entry name" value="Ses_B"/>
    <property type="match status" value="1"/>
</dbReference>
<dbReference type="InterPro" id="IPR031469">
    <property type="entry name" value="SesB_dom"/>
</dbReference>
<dbReference type="OrthoDB" id="5408390at2759"/>
<dbReference type="Proteomes" id="UP000001745">
    <property type="component" value="Unassembled WGS sequence"/>
</dbReference>
<dbReference type="OMA" id="GSHNSGM"/>
<dbReference type="InterPro" id="IPR031348">
    <property type="entry name" value="PigL_N"/>
</dbReference>
<proteinExistence type="predicted"/>
<sequence length="296" mass="32883">MRLYLFYLTIPEDMDPFSITVGALGITGFALSSIDHLRGLIGSLADAKEVVQDIASSLEAIQRPLTALEQLKISDSATYAEAKSDLEKTGVVEAVNKCGQACADFTNQLQQWTKHSSNTKLSLRDRLSVGVWNKEKIHTFRTQVQSCQAIVQFAIGSTQLLVQFRSEYTSKTNREELKTGFQNLEKAIKEHITLTKELQTEALERKEELQKEPEDEEDGGAQRTLAMKEVEEQSRLLEVNRTASEVVASKLRDTLLGQRGGNTYSATFSGSHNSGMQIGYSSGPITWNSNSKDNQK</sequence>
<dbReference type="InParanoid" id="B8MPR6"/>
<evidence type="ECO:0000259" key="2">
    <source>
        <dbReference type="Pfam" id="PF17111"/>
    </source>
</evidence>
<dbReference type="RefSeq" id="XP_002486813.1">
    <property type="nucleotide sequence ID" value="XM_002486768.1"/>
</dbReference>
<dbReference type="PhylomeDB" id="B8MPR6"/>
<keyword evidence="4" id="KW-1185">Reference proteome</keyword>
<reference evidence="4" key="1">
    <citation type="journal article" date="2015" name="Genome Announc.">
        <title>Genome sequence of the AIDS-associated pathogen Penicillium marneffei (ATCC18224) and its near taxonomic relative Talaromyces stipitatus (ATCC10500).</title>
        <authorList>
            <person name="Nierman W.C."/>
            <person name="Fedorova-Abrams N.D."/>
            <person name="Andrianopoulos A."/>
        </authorList>
    </citation>
    <scope>NUCLEOTIDE SEQUENCE [LARGE SCALE GENOMIC DNA]</scope>
    <source>
        <strain evidence="4">ATCC 10500 / CBS 375.48 / QM 6759 / NRRL 1006</strain>
    </source>
</reference>
<feature type="domain" description="Azaphilone pigments biosynthesis cluster protein L N-terminal" evidence="2">
    <location>
        <begin position="14"/>
        <end position="205"/>
    </location>
</feature>
<dbReference type="AlphaFoldDB" id="B8MPR6"/>
<protein>
    <submittedName>
        <fullName evidence="3">Uncharacterized protein</fullName>
    </submittedName>
</protein>
<accession>B8MPR6</accession>
<dbReference type="EMBL" id="EQ962659">
    <property type="protein sequence ID" value="EED12702.1"/>
    <property type="molecule type" value="Genomic_DNA"/>
</dbReference>
<dbReference type="eggNOG" id="ENOG502SII9">
    <property type="taxonomic scope" value="Eukaryota"/>
</dbReference>
<dbReference type="HOGENOM" id="CLU_1081788_0_0_1"/>
<name>B8MPR6_TALSN</name>
<gene>
    <name evidence="3" type="ORF">TSTA_052250</name>
</gene>
<dbReference type="GeneID" id="8106815"/>
<organism evidence="3 4">
    <name type="scientific">Talaromyces stipitatus (strain ATCC 10500 / CBS 375.48 / QM 6759 / NRRL 1006)</name>
    <name type="common">Penicillium stipitatum</name>
    <dbReference type="NCBI Taxonomy" id="441959"/>
    <lineage>
        <taxon>Eukaryota</taxon>
        <taxon>Fungi</taxon>
        <taxon>Dikarya</taxon>
        <taxon>Ascomycota</taxon>
        <taxon>Pezizomycotina</taxon>
        <taxon>Eurotiomycetes</taxon>
        <taxon>Eurotiomycetidae</taxon>
        <taxon>Eurotiales</taxon>
        <taxon>Trichocomaceae</taxon>
        <taxon>Talaromyces</taxon>
        <taxon>Talaromyces sect. Talaromyces</taxon>
    </lineage>
</organism>
<evidence type="ECO:0000313" key="3">
    <source>
        <dbReference type="EMBL" id="EED12702.1"/>
    </source>
</evidence>
<dbReference type="VEuPathDB" id="FungiDB:TSTA_052250"/>
<evidence type="ECO:0000313" key="4">
    <source>
        <dbReference type="Proteomes" id="UP000001745"/>
    </source>
</evidence>
<feature type="domain" description="Fungal death-pathway protein SesB" evidence="1">
    <location>
        <begin position="261"/>
        <end position="287"/>
    </location>
</feature>